<dbReference type="PROSITE" id="PS51175">
    <property type="entry name" value="CBM6"/>
    <property type="match status" value="1"/>
</dbReference>
<dbReference type="InterPro" id="IPR023296">
    <property type="entry name" value="Glyco_hydro_beta-prop_sf"/>
</dbReference>
<dbReference type="InterPro" id="IPR006584">
    <property type="entry name" value="Cellulose-bd_IV"/>
</dbReference>
<dbReference type="Pfam" id="PF04616">
    <property type="entry name" value="Glyco_hydro_43"/>
    <property type="match status" value="2"/>
</dbReference>
<evidence type="ECO:0000256" key="6">
    <source>
        <dbReference type="ARBA" id="ARBA00023295"/>
    </source>
</evidence>
<dbReference type="InterPro" id="IPR005084">
    <property type="entry name" value="CBM6"/>
</dbReference>
<dbReference type="CDD" id="cd04084">
    <property type="entry name" value="CBM6_xylanase-like"/>
    <property type="match status" value="1"/>
</dbReference>
<evidence type="ECO:0000313" key="12">
    <source>
        <dbReference type="Proteomes" id="UP000260983"/>
    </source>
</evidence>
<dbReference type="PANTHER" id="PTHR43772">
    <property type="entry name" value="ENDO-1,4-BETA-XYLANASE"/>
    <property type="match status" value="1"/>
</dbReference>
<sequence>MIRILIKKKRVFITFLLLLITISALADYPIFTQRYTADPWGLEYNGRLYLYCSADFLQTGPNGPEPGYYMKSITCISTDDMKNWTDHGEVFDVKDSKWGAHLSWAPCVVRRNNKFYLYYGNGDRGIGVAVSDSPTGPFVDSNKGPVVDHGTPGVLLLDDDNKPKMNNAEAPGALRGSEAWGMWCFDPSVLIDDDGQAYMYFGGAHPDNARVIKLKENMVETDGGAVKVNTPGFFEASYVHKYRGKYYYSYAGHYFSSPANIEYVVSDSPMEGFDSPSLIMSNPPVNDGMNNHHSIFQFKGEWYIAYHNRQVARDNKVAERRYREYMRNVAIDRLYYNADGTIRQVIPTVDGVPQLKNFDPYKWTSATVMAHAHGVNTEADGKGGRYLSDVKDSSWIVIKGVDFGMHGAKRFMAKVASDGKGGKIEIRLGDPDGVMVGSLEVNNTGGKQNWVEKSCLVSNAVGVRDLYLVFRGQGDHLLTLSSWQFD</sequence>
<evidence type="ECO:0000259" key="10">
    <source>
        <dbReference type="PROSITE" id="PS51175"/>
    </source>
</evidence>
<protein>
    <submittedName>
        <fullName evidence="11">Sugar-binding protein</fullName>
    </submittedName>
</protein>
<dbReference type="Pfam" id="PF03422">
    <property type="entry name" value="CBM_6"/>
    <property type="match status" value="1"/>
</dbReference>
<reference evidence="11 12" key="1">
    <citation type="submission" date="2018-08" db="EMBL/GenBank/DDBJ databases">
        <title>A genome reference for cultivated species of the human gut microbiota.</title>
        <authorList>
            <person name="Zou Y."/>
            <person name="Xue W."/>
            <person name="Luo G."/>
        </authorList>
    </citation>
    <scope>NUCLEOTIDE SEQUENCE [LARGE SCALE GENOMIC DNA]</scope>
    <source>
        <strain evidence="11 12">OM05-15BH</strain>
    </source>
</reference>
<evidence type="ECO:0000256" key="3">
    <source>
        <dbReference type="ARBA" id="ARBA00022729"/>
    </source>
</evidence>
<comment type="similarity">
    <text evidence="1 8">Belongs to the glycosyl hydrolase 43 family.</text>
</comment>
<feature type="signal peptide" evidence="9">
    <location>
        <begin position="1"/>
        <end position="26"/>
    </location>
</feature>
<dbReference type="Gene3D" id="2.60.120.260">
    <property type="entry name" value="Galactose-binding domain-like"/>
    <property type="match status" value="1"/>
</dbReference>
<dbReference type="PANTHER" id="PTHR43772:SF2">
    <property type="entry name" value="PUTATIVE (AFU_ORTHOLOGUE AFUA_2G04480)-RELATED"/>
    <property type="match status" value="1"/>
</dbReference>
<evidence type="ECO:0000256" key="8">
    <source>
        <dbReference type="RuleBase" id="RU361187"/>
    </source>
</evidence>
<gene>
    <name evidence="11" type="ORF">DXB65_18825</name>
</gene>
<dbReference type="SMART" id="SM00606">
    <property type="entry name" value="CBD_IV"/>
    <property type="match status" value="1"/>
</dbReference>
<keyword evidence="5" id="KW-0119">Carbohydrate metabolism</keyword>
<dbReference type="InterPro" id="IPR052176">
    <property type="entry name" value="Glycosyl_Hydrlase_43_Enz"/>
</dbReference>
<evidence type="ECO:0000256" key="4">
    <source>
        <dbReference type="ARBA" id="ARBA00022801"/>
    </source>
</evidence>
<dbReference type="SUPFAM" id="SSF49785">
    <property type="entry name" value="Galactose-binding domain-like"/>
    <property type="match status" value="1"/>
</dbReference>
<feature type="domain" description="CBM6" evidence="10">
    <location>
        <begin position="353"/>
        <end position="486"/>
    </location>
</feature>
<dbReference type="CDD" id="cd09003">
    <property type="entry name" value="GH43_XynD-like"/>
    <property type="match status" value="1"/>
</dbReference>
<name>A0A3E5B420_9BACE</name>
<dbReference type="InterPro" id="IPR008979">
    <property type="entry name" value="Galactose-bd-like_sf"/>
</dbReference>
<keyword evidence="3 9" id="KW-0732">Signal</keyword>
<dbReference type="GO" id="GO:0030246">
    <property type="term" value="F:carbohydrate binding"/>
    <property type="evidence" value="ECO:0007669"/>
    <property type="project" value="InterPro"/>
</dbReference>
<feature type="site" description="Important for catalytic activity, responsible for pKa modulation of the active site Glu and correct orientation of both the proton donor and substrate" evidence="7">
    <location>
        <position position="186"/>
    </location>
</feature>
<accession>A0A3E5B420</accession>
<dbReference type="SUPFAM" id="SSF75005">
    <property type="entry name" value="Arabinanase/levansucrase/invertase"/>
    <property type="match status" value="1"/>
</dbReference>
<evidence type="ECO:0000256" key="2">
    <source>
        <dbReference type="ARBA" id="ARBA00022651"/>
    </source>
</evidence>
<evidence type="ECO:0000256" key="1">
    <source>
        <dbReference type="ARBA" id="ARBA00009865"/>
    </source>
</evidence>
<evidence type="ECO:0000256" key="7">
    <source>
        <dbReference type="PIRSR" id="PIRSR606710-2"/>
    </source>
</evidence>
<feature type="chain" id="PRO_5017663550" evidence="9">
    <location>
        <begin position="27"/>
        <end position="486"/>
    </location>
</feature>
<dbReference type="AlphaFoldDB" id="A0A3E5B420"/>
<keyword evidence="6 8" id="KW-0326">Glycosidase</keyword>
<dbReference type="Gene3D" id="2.115.10.20">
    <property type="entry name" value="Glycosyl hydrolase domain, family 43"/>
    <property type="match status" value="1"/>
</dbReference>
<organism evidence="11 12">
    <name type="scientific">Bacteroides oleiciplenus</name>
    <dbReference type="NCBI Taxonomy" id="626931"/>
    <lineage>
        <taxon>Bacteria</taxon>
        <taxon>Pseudomonadati</taxon>
        <taxon>Bacteroidota</taxon>
        <taxon>Bacteroidia</taxon>
        <taxon>Bacteroidales</taxon>
        <taxon>Bacteroidaceae</taxon>
        <taxon>Bacteroides</taxon>
    </lineage>
</organism>
<dbReference type="Proteomes" id="UP000260983">
    <property type="component" value="Unassembled WGS sequence"/>
</dbReference>
<dbReference type="InterPro" id="IPR006710">
    <property type="entry name" value="Glyco_hydro_43"/>
</dbReference>
<comment type="caution">
    <text evidence="11">The sequence shown here is derived from an EMBL/GenBank/DDBJ whole genome shotgun (WGS) entry which is preliminary data.</text>
</comment>
<proteinExistence type="inferred from homology"/>
<keyword evidence="2" id="KW-0858">Xylan degradation</keyword>
<keyword evidence="4 8" id="KW-0378">Hydrolase</keyword>
<evidence type="ECO:0000313" key="11">
    <source>
        <dbReference type="EMBL" id="RGN32340.1"/>
    </source>
</evidence>
<dbReference type="GO" id="GO:0004553">
    <property type="term" value="F:hydrolase activity, hydrolyzing O-glycosyl compounds"/>
    <property type="evidence" value="ECO:0007669"/>
    <property type="project" value="InterPro"/>
</dbReference>
<dbReference type="EMBL" id="QSUL01000014">
    <property type="protein sequence ID" value="RGN32340.1"/>
    <property type="molecule type" value="Genomic_DNA"/>
</dbReference>
<evidence type="ECO:0000256" key="9">
    <source>
        <dbReference type="SAM" id="SignalP"/>
    </source>
</evidence>
<dbReference type="GO" id="GO:0045493">
    <property type="term" value="P:xylan catabolic process"/>
    <property type="evidence" value="ECO:0007669"/>
    <property type="project" value="UniProtKB-KW"/>
</dbReference>
<keyword evidence="2" id="KW-0624">Polysaccharide degradation</keyword>
<evidence type="ECO:0000256" key="5">
    <source>
        <dbReference type="ARBA" id="ARBA00023277"/>
    </source>
</evidence>